<gene>
    <name evidence="2" type="ORF">FAM09_05235</name>
</gene>
<evidence type="ECO:0000256" key="1">
    <source>
        <dbReference type="SAM" id="Phobius"/>
    </source>
</evidence>
<evidence type="ECO:0000313" key="3">
    <source>
        <dbReference type="Proteomes" id="UP000306918"/>
    </source>
</evidence>
<comment type="caution">
    <text evidence="2">The sequence shown here is derived from an EMBL/GenBank/DDBJ whole genome shotgun (WGS) entry which is preliminary data.</text>
</comment>
<dbReference type="SUPFAM" id="SSF53756">
    <property type="entry name" value="UDP-Glycosyltransferase/glycogen phosphorylase"/>
    <property type="match status" value="1"/>
</dbReference>
<name>A0A4S8I4H5_9BACT</name>
<keyword evidence="3" id="KW-1185">Reference proteome</keyword>
<keyword evidence="2" id="KW-0808">Transferase</keyword>
<keyword evidence="1" id="KW-1133">Transmembrane helix</keyword>
<organism evidence="2 3">
    <name type="scientific">Niastella caeni</name>
    <dbReference type="NCBI Taxonomy" id="2569763"/>
    <lineage>
        <taxon>Bacteria</taxon>
        <taxon>Pseudomonadati</taxon>
        <taxon>Bacteroidota</taxon>
        <taxon>Chitinophagia</taxon>
        <taxon>Chitinophagales</taxon>
        <taxon>Chitinophagaceae</taxon>
        <taxon>Niastella</taxon>
    </lineage>
</organism>
<dbReference type="Pfam" id="PF13692">
    <property type="entry name" value="Glyco_trans_1_4"/>
    <property type="match status" value="1"/>
</dbReference>
<sequence>MSIGMFTNSTFNGIPPLKYLISYFYSLCGQKVQVYHAEVRGLSVFKEQETQIYPLAVFESTAATLQQGGFTKIKRHLSLLYRIFQFQSTNKRSVLYCIDFATCNLLLISQLLFFFQRNKVIYHQFEMYDPARASKFDKINFWIFKKLASRLSLVIMPEINRLTYFKQSTGIPGSIPTFIFPNTNSDKADFIPAANRVTQKENIVIGHIGSLGTEQHFIKQYVEVLRKLPPNFKSLFAGRITPEVKSMLKELGNRVQIIDHVLQHELKNVYASIDIGIILYHPYELNTRYAAPTKMYEYWSCGVPVIAHKLISLEPLFINSIQGTLTDLSNPDVLYNELINLSKQLETWDRNSLRQHFKDNFELNKFISGLDSIVRKTI</sequence>
<accession>A0A4S8I4H5</accession>
<keyword evidence="1" id="KW-0472">Membrane</keyword>
<dbReference type="EMBL" id="STFF01000001">
    <property type="protein sequence ID" value="THU41512.1"/>
    <property type="molecule type" value="Genomic_DNA"/>
</dbReference>
<evidence type="ECO:0000313" key="2">
    <source>
        <dbReference type="EMBL" id="THU41512.1"/>
    </source>
</evidence>
<dbReference type="AlphaFoldDB" id="A0A4S8I4H5"/>
<protein>
    <submittedName>
        <fullName evidence="2">Glycosyltransferase family 4 protein</fullName>
    </submittedName>
</protein>
<dbReference type="Proteomes" id="UP000306918">
    <property type="component" value="Unassembled WGS sequence"/>
</dbReference>
<dbReference type="Gene3D" id="3.40.50.2000">
    <property type="entry name" value="Glycogen Phosphorylase B"/>
    <property type="match status" value="1"/>
</dbReference>
<feature type="transmembrane region" description="Helical" evidence="1">
    <location>
        <begin position="94"/>
        <end position="115"/>
    </location>
</feature>
<dbReference type="OrthoDB" id="9813214at2"/>
<dbReference type="RefSeq" id="WP_136576001.1">
    <property type="nucleotide sequence ID" value="NZ_STFF01000001.1"/>
</dbReference>
<dbReference type="GO" id="GO:0016740">
    <property type="term" value="F:transferase activity"/>
    <property type="evidence" value="ECO:0007669"/>
    <property type="project" value="UniProtKB-KW"/>
</dbReference>
<keyword evidence="1" id="KW-0812">Transmembrane</keyword>
<proteinExistence type="predicted"/>
<reference evidence="2 3" key="1">
    <citation type="submission" date="2019-04" db="EMBL/GenBank/DDBJ databases">
        <title>Niastella caeni sp. nov., isolated from activated sludge.</title>
        <authorList>
            <person name="Sheng M."/>
        </authorList>
    </citation>
    <scope>NUCLEOTIDE SEQUENCE [LARGE SCALE GENOMIC DNA]</scope>
    <source>
        <strain evidence="2 3">HX-2-15</strain>
    </source>
</reference>